<dbReference type="PANTHER" id="PTHR45270:SF4">
    <property type="entry name" value="CHAPERONE DNAJ-DOMAIN SUPERFAMILY PROTEIN"/>
    <property type="match status" value="1"/>
</dbReference>
<feature type="transmembrane region" description="Helical" evidence="3">
    <location>
        <begin position="393"/>
        <end position="414"/>
    </location>
</feature>
<feature type="compositionally biased region" description="Low complexity" evidence="2">
    <location>
        <begin position="185"/>
        <end position="213"/>
    </location>
</feature>
<feature type="region of interest" description="Disordered" evidence="2">
    <location>
        <begin position="178"/>
        <end position="219"/>
    </location>
</feature>
<feature type="transmembrane region" description="Helical" evidence="3">
    <location>
        <begin position="454"/>
        <end position="473"/>
    </location>
</feature>
<keyword evidence="3" id="KW-0472">Membrane</keyword>
<evidence type="ECO:0000256" key="3">
    <source>
        <dbReference type="SAM" id="Phobius"/>
    </source>
</evidence>
<name>A0ABY8UQT0_TETOB</name>
<dbReference type="SMART" id="SM00271">
    <property type="entry name" value="DnaJ"/>
    <property type="match status" value="1"/>
</dbReference>
<feature type="transmembrane region" description="Helical" evidence="3">
    <location>
        <begin position="426"/>
        <end position="448"/>
    </location>
</feature>
<keyword evidence="6" id="KW-1185">Reference proteome</keyword>
<dbReference type="InterPro" id="IPR036869">
    <property type="entry name" value="J_dom_sf"/>
</dbReference>
<feature type="region of interest" description="Disordered" evidence="2">
    <location>
        <begin position="99"/>
        <end position="155"/>
    </location>
</feature>
<dbReference type="SUPFAM" id="SSF46565">
    <property type="entry name" value="Chaperone J-domain"/>
    <property type="match status" value="1"/>
</dbReference>
<dbReference type="InterPro" id="IPR001623">
    <property type="entry name" value="DnaJ_domain"/>
</dbReference>
<evidence type="ECO:0000313" key="5">
    <source>
        <dbReference type="EMBL" id="WIA23759.1"/>
    </source>
</evidence>
<gene>
    <name evidence="5" type="ORF">OEZ85_013447</name>
</gene>
<dbReference type="EMBL" id="CP126224">
    <property type="protein sequence ID" value="WIA23759.1"/>
    <property type="molecule type" value="Genomic_DNA"/>
</dbReference>
<feature type="domain" description="J" evidence="4">
    <location>
        <begin position="604"/>
        <end position="672"/>
    </location>
</feature>
<dbReference type="PROSITE" id="PS50076">
    <property type="entry name" value="DNAJ_2"/>
    <property type="match status" value="1"/>
</dbReference>
<sequence>MQTGSGGLQVPQHELQVVHEGGQQKLQLLVQLPGLSSASDIQLVCSNSSIVLTVPGRYALLLPLDVTISDAAESVTFKKKKQTLTAKFTVLSGDAAAAATANGSSSSTAKQQPQQQQPQQQQQQQQQQAVDAAQRAAAAAAAQEAARQEQQQRLNTEAAEEWLRRGLDAARAGNSQLADKALGKQQQQQGASSSSSANASNGPSQQQQQQQQQQDEDEEPAWWGDRLVGWWCGQFDAVELWVFATGELLNAWSKEYGRSRVAYIAAQLAAMLLVAAHFAVVWLWRTGWSKPLEVAARIRRTGGDAFIQSQHWLSRTAFALTPKPYGWSKPLEVAARIRRTGGDTFIQSQYWLNRTAFALTQHTLAAVAGRIALCCVSAGCTAAAAWAVGWMQLGGHSLVGWAWLLLRGTCRALVWRPWHSVQLPLAVAAVFVFGFAGLGGTIALWSLAMLLLPGGWWNLGGWLLAAAASMRLLPRIHRITWPTSTLGIVLLSKAAMLGCSWAGWKVFSSSDPADPLPRVSWWWYLLLLALHVLTGLMKTAEKIREEEAEQQGGSFGRSQSADDEPFYGGASDIAYQKFVMGFGPVPVPEGCEVAEVKTALQARDYYQVMGFASRAECTPESLRAARKLKALAVHPDKVGHDHPGANQAAGRVNKAYETLSSEESRRAYDRLLDCHSRPSAAAVPGGRRGAAAAAAAAAAGFSPKDAAPQQFKESLYNVERSGAYMCDMGCPNGDHSHTVYILPQAPFGVRWCRECEDWHNTRESGEVWAHYSPGLGGVRMLGRVRLLLAPSPQSPIFDITDLFKCGGRLSTPADMCNAHFNPLADVMAAPRSARRGGGGGYSGADAGTSRRSKKKQGRRR</sequence>
<dbReference type="InterPro" id="IPR041442">
    <property type="entry name" value="PIH1D1/2/3_CS-like"/>
</dbReference>
<feature type="transmembrane region" description="Helical" evidence="3">
    <location>
        <begin position="261"/>
        <end position="284"/>
    </location>
</feature>
<evidence type="ECO:0000259" key="4">
    <source>
        <dbReference type="PROSITE" id="PS50076"/>
    </source>
</evidence>
<organism evidence="5 6">
    <name type="scientific">Tetradesmus obliquus</name>
    <name type="common">Green alga</name>
    <name type="synonym">Acutodesmus obliquus</name>
    <dbReference type="NCBI Taxonomy" id="3088"/>
    <lineage>
        <taxon>Eukaryota</taxon>
        <taxon>Viridiplantae</taxon>
        <taxon>Chlorophyta</taxon>
        <taxon>core chlorophytes</taxon>
        <taxon>Chlorophyceae</taxon>
        <taxon>CS clade</taxon>
        <taxon>Sphaeropleales</taxon>
        <taxon>Scenedesmaceae</taxon>
        <taxon>Tetradesmus</taxon>
    </lineage>
</organism>
<protein>
    <recommendedName>
        <fullName evidence="4">J domain-containing protein</fullName>
    </recommendedName>
</protein>
<proteinExistence type="inferred from homology"/>
<evidence type="ECO:0000313" key="6">
    <source>
        <dbReference type="Proteomes" id="UP001244341"/>
    </source>
</evidence>
<feature type="compositionally biased region" description="Low complexity" evidence="2">
    <location>
        <begin position="99"/>
        <end position="152"/>
    </location>
</feature>
<feature type="transmembrane region" description="Helical" evidence="3">
    <location>
        <begin position="364"/>
        <end position="387"/>
    </location>
</feature>
<feature type="region of interest" description="Disordered" evidence="2">
    <location>
        <begin position="831"/>
        <end position="860"/>
    </location>
</feature>
<feature type="transmembrane region" description="Helical" evidence="3">
    <location>
        <begin position="519"/>
        <end position="537"/>
    </location>
</feature>
<dbReference type="Pfam" id="PF18201">
    <property type="entry name" value="PIH1_CS"/>
    <property type="match status" value="1"/>
</dbReference>
<dbReference type="PANTHER" id="PTHR45270">
    <property type="entry name" value="OS03G0832900 PROTEIN"/>
    <property type="match status" value="1"/>
</dbReference>
<dbReference type="Gene3D" id="1.10.287.110">
    <property type="entry name" value="DnaJ domain"/>
    <property type="match status" value="1"/>
</dbReference>
<evidence type="ECO:0000256" key="2">
    <source>
        <dbReference type="SAM" id="MobiDB-lite"/>
    </source>
</evidence>
<keyword evidence="3" id="KW-1133">Transmembrane helix</keyword>
<reference evidence="5 6" key="1">
    <citation type="submission" date="2023-05" db="EMBL/GenBank/DDBJ databases">
        <title>A 100% complete, gapless, phased diploid assembly of the Scenedesmus obliquus UTEX 3031 genome.</title>
        <authorList>
            <person name="Biondi T.C."/>
            <person name="Hanschen E.R."/>
            <person name="Kwon T."/>
            <person name="Eng W."/>
            <person name="Kruse C.P.S."/>
            <person name="Koehler S.I."/>
            <person name="Kunde Y."/>
            <person name="Gleasner C.D."/>
            <person name="You Mak K.T."/>
            <person name="Polle J."/>
            <person name="Hovde B.T."/>
            <person name="Starkenburg S.R."/>
        </authorList>
    </citation>
    <scope>NUCLEOTIDE SEQUENCE [LARGE SCALE GENOMIC DNA]</scope>
    <source>
        <strain evidence="5 6">DOE0152z</strain>
    </source>
</reference>
<dbReference type="Proteomes" id="UP001244341">
    <property type="component" value="Chromosome 17b"/>
</dbReference>
<accession>A0ABY8UQT0</accession>
<feature type="compositionally biased region" description="Basic residues" evidence="2">
    <location>
        <begin position="850"/>
        <end position="860"/>
    </location>
</feature>
<dbReference type="CDD" id="cd06257">
    <property type="entry name" value="DnaJ"/>
    <property type="match status" value="1"/>
</dbReference>
<evidence type="ECO:0000256" key="1">
    <source>
        <dbReference type="ARBA" id="ARBA00008511"/>
    </source>
</evidence>
<dbReference type="Pfam" id="PF00226">
    <property type="entry name" value="DnaJ"/>
    <property type="match status" value="1"/>
</dbReference>
<feature type="transmembrane region" description="Helical" evidence="3">
    <location>
        <begin position="485"/>
        <end position="507"/>
    </location>
</feature>
<comment type="similarity">
    <text evidence="1">Belongs to the PIH1 family.</text>
</comment>
<keyword evidence="3" id="KW-0812">Transmembrane</keyword>